<sequence>MSAEQPELLDVIGVGIGPFNLGMAALLDKMPNTKAMFFDQKPEFNWHPGMLMEGTTLQVPFMADLVTMADPKSPYSFLEYLNQHNRLYSFYFYERFHIPRREYNHYCQWVAKQLPYCQFNSRVERIEGEPGSWAVYVRSVDSGSLEKYNAKNLVMGVGTVPVVPNIEGLEPSENIFHTAEFMSKKEVWKNAPVVTVIGSGQSAGEVFYELLSSKSSSQQINWVTRSRGFFPMEYSKLGLEHFSPDYSNYFHSLPQDKKDNLLPKQDLLYKGMSTDTIAAIYDLMYERSIGGEKLNLLLKPLSELERGTIKGDRYTLTFRQWEKNKSFDLDTDAVIMGTGYKPTVPQCLEGAGPLIEWDEKGRFKVKKHYEVSLKPTAAGGGRLFVQNGEVHTHGPGAPDLGLGAHRNAVIINEITGENIYPVQETNVFQQFG</sequence>
<dbReference type="GO" id="GO:0047091">
    <property type="term" value="F:L-lysine 6-monooxygenase (NADPH) activity"/>
    <property type="evidence" value="ECO:0007669"/>
    <property type="project" value="UniProtKB-EC"/>
</dbReference>
<evidence type="ECO:0000256" key="1">
    <source>
        <dbReference type="ARBA" id="ARBA00001974"/>
    </source>
</evidence>
<dbReference type="InterPro" id="IPR025700">
    <property type="entry name" value="Lys/Orn_oxygenase"/>
</dbReference>
<gene>
    <name evidence="15" type="ORF">SAMN05216352_105209</name>
</gene>
<dbReference type="PANTHER" id="PTHR42802">
    <property type="entry name" value="MONOOXYGENASE"/>
    <property type="match status" value="1"/>
</dbReference>
<dbReference type="EMBL" id="FNDU01000005">
    <property type="protein sequence ID" value="SDI18660.1"/>
    <property type="molecule type" value="Genomic_DNA"/>
</dbReference>
<protein>
    <recommendedName>
        <fullName evidence="5">L-lysine N6-monooxygenase MbtG</fullName>
        <ecNumber evidence="4">1.14.13.59</ecNumber>
    </recommendedName>
    <alternativeName>
        <fullName evidence="13">Lysine 6-N-hydroxylase</fullName>
    </alternativeName>
    <alternativeName>
        <fullName evidence="12">Lysine N6-hydroxylase</fullName>
    </alternativeName>
    <alternativeName>
        <fullName evidence="10">Lysine-N-oxygenase</fullName>
    </alternativeName>
    <alternativeName>
        <fullName evidence="11">Mycobactin synthase protein G</fullName>
    </alternativeName>
</protein>
<dbReference type="Gene3D" id="3.50.50.60">
    <property type="entry name" value="FAD/NAD(P)-binding domain"/>
    <property type="match status" value="1"/>
</dbReference>
<evidence type="ECO:0000256" key="3">
    <source>
        <dbReference type="ARBA" id="ARBA00007588"/>
    </source>
</evidence>
<evidence type="ECO:0000256" key="6">
    <source>
        <dbReference type="ARBA" id="ARBA00022630"/>
    </source>
</evidence>
<evidence type="ECO:0000256" key="5">
    <source>
        <dbReference type="ARBA" id="ARBA00016406"/>
    </source>
</evidence>
<proteinExistence type="inferred from homology"/>
<organism evidence="15 16">
    <name type="scientific">Alteribacillus bidgolensis</name>
    <dbReference type="NCBI Taxonomy" id="930129"/>
    <lineage>
        <taxon>Bacteria</taxon>
        <taxon>Bacillati</taxon>
        <taxon>Bacillota</taxon>
        <taxon>Bacilli</taxon>
        <taxon>Bacillales</taxon>
        <taxon>Bacillaceae</taxon>
        <taxon>Alteribacillus</taxon>
    </lineage>
</organism>
<reference evidence="15 16" key="1">
    <citation type="submission" date="2016-10" db="EMBL/GenBank/DDBJ databases">
        <authorList>
            <person name="de Groot N.N."/>
        </authorList>
    </citation>
    <scope>NUCLEOTIDE SEQUENCE [LARGE SCALE GENOMIC DNA]</scope>
    <source>
        <strain evidence="16">P4B,CCM 7963,CECT 7998,DSM 25260,IBRC-M 10614,KCTC 13821</strain>
    </source>
</reference>
<comment type="catalytic activity">
    <reaction evidence="14">
        <text>L-lysine + NADPH + O2 = N(6)-hydroxy-L-lysine + NADP(+) + H2O</text>
        <dbReference type="Rhea" id="RHEA:23228"/>
        <dbReference type="ChEBI" id="CHEBI:15377"/>
        <dbReference type="ChEBI" id="CHEBI:15379"/>
        <dbReference type="ChEBI" id="CHEBI:32551"/>
        <dbReference type="ChEBI" id="CHEBI:57783"/>
        <dbReference type="ChEBI" id="CHEBI:57820"/>
        <dbReference type="ChEBI" id="CHEBI:58349"/>
        <dbReference type="EC" id="1.14.13.59"/>
    </reaction>
</comment>
<comment type="pathway">
    <text evidence="2">Siderophore biosynthesis.</text>
</comment>
<keyword evidence="6" id="KW-0285">Flavoprotein</keyword>
<dbReference type="Proteomes" id="UP000199017">
    <property type="component" value="Unassembled WGS sequence"/>
</dbReference>
<evidence type="ECO:0000256" key="4">
    <source>
        <dbReference type="ARBA" id="ARBA00013076"/>
    </source>
</evidence>
<evidence type="ECO:0000256" key="12">
    <source>
        <dbReference type="ARBA" id="ARBA00032493"/>
    </source>
</evidence>
<keyword evidence="16" id="KW-1185">Reference proteome</keyword>
<dbReference type="PANTHER" id="PTHR42802:SF1">
    <property type="entry name" value="L-ORNITHINE N(5)-MONOOXYGENASE"/>
    <property type="match status" value="1"/>
</dbReference>
<dbReference type="STRING" id="930129.SAMN05216352_105209"/>
<dbReference type="SUPFAM" id="SSF51905">
    <property type="entry name" value="FAD/NAD(P)-binding domain"/>
    <property type="match status" value="1"/>
</dbReference>
<evidence type="ECO:0000256" key="8">
    <source>
        <dbReference type="ARBA" id="ARBA00022857"/>
    </source>
</evidence>
<comment type="cofactor">
    <cofactor evidence="1">
        <name>FAD</name>
        <dbReference type="ChEBI" id="CHEBI:57692"/>
    </cofactor>
</comment>
<evidence type="ECO:0000256" key="10">
    <source>
        <dbReference type="ARBA" id="ARBA00029939"/>
    </source>
</evidence>
<evidence type="ECO:0000256" key="14">
    <source>
        <dbReference type="ARBA" id="ARBA00048407"/>
    </source>
</evidence>
<name>A0A1G8IJF0_9BACI</name>
<dbReference type="EC" id="1.14.13.59" evidence="4"/>
<dbReference type="Pfam" id="PF13434">
    <property type="entry name" value="Lys_Orn_oxgnase"/>
    <property type="match status" value="1"/>
</dbReference>
<comment type="similarity">
    <text evidence="3">Belongs to the lysine N(6)-hydroxylase/L-ornithine N(5)-oxygenase family.</text>
</comment>
<evidence type="ECO:0000256" key="13">
    <source>
        <dbReference type="ARBA" id="ARBA00032738"/>
    </source>
</evidence>
<evidence type="ECO:0000256" key="11">
    <source>
        <dbReference type="ARBA" id="ARBA00031158"/>
    </source>
</evidence>
<evidence type="ECO:0000256" key="2">
    <source>
        <dbReference type="ARBA" id="ARBA00004924"/>
    </source>
</evidence>
<evidence type="ECO:0000256" key="9">
    <source>
        <dbReference type="ARBA" id="ARBA00023002"/>
    </source>
</evidence>
<keyword evidence="9" id="KW-0560">Oxidoreductase</keyword>
<evidence type="ECO:0000313" key="16">
    <source>
        <dbReference type="Proteomes" id="UP000199017"/>
    </source>
</evidence>
<dbReference type="InterPro" id="IPR036188">
    <property type="entry name" value="FAD/NAD-bd_sf"/>
</dbReference>
<dbReference type="AlphaFoldDB" id="A0A1G8IJF0"/>
<keyword evidence="8" id="KW-0521">NADP</keyword>
<evidence type="ECO:0000256" key="7">
    <source>
        <dbReference type="ARBA" id="ARBA00022827"/>
    </source>
</evidence>
<accession>A0A1G8IJF0</accession>
<keyword evidence="7" id="KW-0274">FAD</keyword>
<evidence type="ECO:0000313" key="15">
    <source>
        <dbReference type="EMBL" id="SDI18660.1"/>
    </source>
</evidence>
<dbReference type="RefSeq" id="WP_281259188.1">
    <property type="nucleotide sequence ID" value="NZ_FNDU01000005.1"/>
</dbReference>